<organism evidence="2 3">
    <name type="scientific">Ficus carica</name>
    <name type="common">Common fig</name>
    <dbReference type="NCBI Taxonomy" id="3494"/>
    <lineage>
        <taxon>Eukaryota</taxon>
        <taxon>Viridiplantae</taxon>
        <taxon>Streptophyta</taxon>
        <taxon>Embryophyta</taxon>
        <taxon>Tracheophyta</taxon>
        <taxon>Spermatophyta</taxon>
        <taxon>Magnoliopsida</taxon>
        <taxon>eudicotyledons</taxon>
        <taxon>Gunneridae</taxon>
        <taxon>Pentapetalae</taxon>
        <taxon>rosids</taxon>
        <taxon>fabids</taxon>
        <taxon>Rosales</taxon>
        <taxon>Moraceae</taxon>
        <taxon>Ficeae</taxon>
        <taxon>Ficus</taxon>
    </lineage>
</organism>
<sequence length="80" mass="8743">MEMADVGGGGDSRGIRRSAKRFSTDGGTKQSNLFVFHLKTMETTHAFEDGGTAAVDERRAKRLSHGGGSKHHTFFLFTLK</sequence>
<name>A0AA87ZC22_FICCA</name>
<accession>A0AA87ZC22</accession>
<evidence type="ECO:0000313" key="2">
    <source>
        <dbReference type="EMBL" id="GMN34184.1"/>
    </source>
</evidence>
<dbReference type="Proteomes" id="UP001187192">
    <property type="component" value="Unassembled WGS sequence"/>
</dbReference>
<keyword evidence="3" id="KW-1185">Reference proteome</keyword>
<reference evidence="2" key="1">
    <citation type="submission" date="2023-07" db="EMBL/GenBank/DDBJ databases">
        <title>draft genome sequence of fig (Ficus carica).</title>
        <authorList>
            <person name="Takahashi T."/>
            <person name="Nishimura K."/>
        </authorList>
    </citation>
    <scope>NUCLEOTIDE SEQUENCE</scope>
</reference>
<comment type="caution">
    <text evidence="2">The sequence shown here is derived from an EMBL/GenBank/DDBJ whole genome shotgun (WGS) entry which is preliminary data.</text>
</comment>
<gene>
    <name evidence="2" type="ORF">TIFTF001_046783</name>
</gene>
<feature type="compositionally biased region" description="Gly residues" evidence="1">
    <location>
        <begin position="1"/>
        <end position="12"/>
    </location>
</feature>
<dbReference type="AlphaFoldDB" id="A0AA87ZC22"/>
<dbReference type="EMBL" id="BTGU01004945">
    <property type="protein sequence ID" value="GMN34184.1"/>
    <property type="molecule type" value="Genomic_DNA"/>
</dbReference>
<evidence type="ECO:0000313" key="3">
    <source>
        <dbReference type="Proteomes" id="UP001187192"/>
    </source>
</evidence>
<proteinExistence type="predicted"/>
<feature type="region of interest" description="Disordered" evidence="1">
    <location>
        <begin position="1"/>
        <end position="28"/>
    </location>
</feature>
<protein>
    <submittedName>
        <fullName evidence="2">Uncharacterized protein</fullName>
    </submittedName>
</protein>
<evidence type="ECO:0000256" key="1">
    <source>
        <dbReference type="SAM" id="MobiDB-lite"/>
    </source>
</evidence>